<accession>A0ABP3XTQ8</accession>
<keyword evidence="3" id="KW-1185">Reference proteome</keyword>
<evidence type="ECO:0000313" key="2">
    <source>
        <dbReference type="EMBL" id="GAA0872761.1"/>
    </source>
</evidence>
<dbReference type="NCBIfam" id="TIGR04370">
    <property type="entry name" value="glyco_rpt_poly"/>
    <property type="match status" value="1"/>
</dbReference>
<keyword evidence="1" id="KW-0472">Membrane</keyword>
<feature type="transmembrane region" description="Helical" evidence="1">
    <location>
        <begin position="284"/>
        <end position="305"/>
    </location>
</feature>
<feature type="transmembrane region" description="Helical" evidence="1">
    <location>
        <begin position="29"/>
        <end position="47"/>
    </location>
</feature>
<evidence type="ECO:0000313" key="3">
    <source>
        <dbReference type="Proteomes" id="UP001500507"/>
    </source>
</evidence>
<comment type="caution">
    <text evidence="2">The sequence shown here is derived from an EMBL/GenBank/DDBJ whole genome shotgun (WGS) entry which is preliminary data.</text>
</comment>
<evidence type="ECO:0008006" key="4">
    <source>
        <dbReference type="Google" id="ProtNLM"/>
    </source>
</evidence>
<gene>
    <name evidence="2" type="ORF">GCM10009117_19080</name>
</gene>
<feature type="transmembrane region" description="Helical" evidence="1">
    <location>
        <begin position="174"/>
        <end position="192"/>
    </location>
</feature>
<sequence>MFFLLISALAFIPNGLGWSGHLVGNTRDYFWLYALYVFFYLAGYYCYQKKPVIQSREVENSMISYFQLAFGVSLFFFFAKFIYIGDIPLFSSDPYIRTKLGRLGGFVDFPTKMMALLGIIAYYFFLKQKKFIYLLQFLLSVSLNLLFAERSLLVFTVLGAIFLYANMKKISLKLFRRILVGIVFVIFLIGWVQIKRHGGKEKLDLSEKRSTLEVVAWVVHGDLTGSQKFGAEVVNNLDGKTLAGRYTLGIYLSVLIPGYSDHGATYLQKNFSRSKTARSAAIPYSYYMDFGIFSLIIPFIIGYISSILYRRFTTFKSPFYVILYIAFFFNLLWSVRAGNFPIDPKLIYFLLVLLFIFNPRFKLKLNNESVQVIRAVFICTLVLSSVALIIRW</sequence>
<feature type="transmembrane region" description="Helical" evidence="1">
    <location>
        <begin position="105"/>
        <end position="125"/>
    </location>
</feature>
<keyword evidence="1" id="KW-1133">Transmembrane helix</keyword>
<feature type="transmembrane region" description="Helical" evidence="1">
    <location>
        <begin position="68"/>
        <end position="85"/>
    </location>
</feature>
<evidence type="ECO:0000256" key="1">
    <source>
        <dbReference type="SAM" id="Phobius"/>
    </source>
</evidence>
<dbReference type="Proteomes" id="UP001500507">
    <property type="component" value="Unassembled WGS sequence"/>
</dbReference>
<feature type="transmembrane region" description="Helical" evidence="1">
    <location>
        <begin position="369"/>
        <end position="390"/>
    </location>
</feature>
<feature type="transmembrane region" description="Helical" evidence="1">
    <location>
        <begin position="317"/>
        <end position="334"/>
    </location>
</feature>
<name>A0ABP3XTQ8_9FLAO</name>
<dbReference type="EMBL" id="BAAAFG010000015">
    <property type="protein sequence ID" value="GAA0872761.1"/>
    <property type="molecule type" value="Genomic_DNA"/>
</dbReference>
<keyword evidence="1" id="KW-0812">Transmembrane</keyword>
<feature type="transmembrane region" description="Helical" evidence="1">
    <location>
        <begin position="346"/>
        <end position="363"/>
    </location>
</feature>
<feature type="transmembrane region" description="Helical" evidence="1">
    <location>
        <begin position="137"/>
        <end position="162"/>
    </location>
</feature>
<organism evidence="2 3">
    <name type="scientific">Gangjinia marincola</name>
    <dbReference type="NCBI Taxonomy" id="578463"/>
    <lineage>
        <taxon>Bacteria</taxon>
        <taxon>Pseudomonadati</taxon>
        <taxon>Bacteroidota</taxon>
        <taxon>Flavobacteriia</taxon>
        <taxon>Flavobacteriales</taxon>
        <taxon>Flavobacteriaceae</taxon>
        <taxon>Gangjinia</taxon>
    </lineage>
</organism>
<reference evidence="3" key="1">
    <citation type="journal article" date="2019" name="Int. J. Syst. Evol. Microbiol.">
        <title>The Global Catalogue of Microorganisms (GCM) 10K type strain sequencing project: providing services to taxonomists for standard genome sequencing and annotation.</title>
        <authorList>
            <consortium name="The Broad Institute Genomics Platform"/>
            <consortium name="The Broad Institute Genome Sequencing Center for Infectious Disease"/>
            <person name="Wu L."/>
            <person name="Ma J."/>
        </authorList>
    </citation>
    <scope>NUCLEOTIDE SEQUENCE [LARGE SCALE GENOMIC DNA]</scope>
    <source>
        <strain evidence="3">JCM 16082</strain>
    </source>
</reference>
<proteinExistence type="predicted"/>
<protein>
    <recommendedName>
        <fullName evidence="4">Oligosaccharide repeat unit polymerase</fullName>
    </recommendedName>
</protein>